<dbReference type="Pfam" id="PF00571">
    <property type="entry name" value="CBS"/>
    <property type="match status" value="2"/>
</dbReference>
<dbReference type="InterPro" id="IPR051257">
    <property type="entry name" value="Diverse_CBS-Domain"/>
</dbReference>
<keyword evidence="6" id="KW-1185">Reference proteome</keyword>
<protein>
    <submittedName>
        <fullName evidence="5">CBS domain-containing protein</fullName>
    </submittedName>
</protein>
<dbReference type="PROSITE" id="PS50914">
    <property type="entry name" value="BON"/>
    <property type="match status" value="1"/>
</dbReference>
<name>A0ABN3H351_9ACTN</name>
<dbReference type="Gene3D" id="3.30.1340.30">
    <property type="match status" value="1"/>
</dbReference>
<feature type="domain" description="CBS" evidence="4">
    <location>
        <begin position="10"/>
        <end position="67"/>
    </location>
</feature>
<dbReference type="EMBL" id="BAAARV010000065">
    <property type="protein sequence ID" value="GAA2366749.1"/>
    <property type="molecule type" value="Genomic_DNA"/>
</dbReference>
<dbReference type="PANTHER" id="PTHR43080:SF29">
    <property type="entry name" value="OS02G0818000 PROTEIN"/>
    <property type="match status" value="1"/>
</dbReference>
<evidence type="ECO:0000259" key="3">
    <source>
        <dbReference type="PROSITE" id="PS50914"/>
    </source>
</evidence>
<evidence type="ECO:0000256" key="1">
    <source>
        <dbReference type="ARBA" id="ARBA00023122"/>
    </source>
</evidence>
<dbReference type="SMART" id="SM00116">
    <property type="entry name" value="CBS"/>
    <property type="match status" value="2"/>
</dbReference>
<evidence type="ECO:0000256" key="2">
    <source>
        <dbReference type="PROSITE-ProRule" id="PRU00703"/>
    </source>
</evidence>
<sequence length="211" mass="22513">MNELRVLDVMTPDVVVATADCHARQLVDVLTDFGVSGLPIVDERDRVLGVVSEADLLITVSDPGDDADPSAAELMTAPAVTVGADAPIRFAARLMARHRVRRLPVVEDGSGRLLGIVTRGDLMRRALRSDAAVERDVVDQVVLPAFGVDPTAIDVKVADGVVTLHGAVERRSAAQRLAALARAVDGVTGVVEELSWRVDDTVVRHRHAPGR</sequence>
<dbReference type="Proteomes" id="UP001501444">
    <property type="component" value="Unassembled WGS sequence"/>
</dbReference>
<dbReference type="InterPro" id="IPR046342">
    <property type="entry name" value="CBS_dom_sf"/>
</dbReference>
<evidence type="ECO:0000313" key="6">
    <source>
        <dbReference type="Proteomes" id="UP001501444"/>
    </source>
</evidence>
<accession>A0ABN3H351</accession>
<feature type="domain" description="BON" evidence="3">
    <location>
        <begin position="129"/>
        <end position="198"/>
    </location>
</feature>
<dbReference type="InterPro" id="IPR000644">
    <property type="entry name" value="CBS_dom"/>
</dbReference>
<dbReference type="Pfam" id="PF04972">
    <property type="entry name" value="BON"/>
    <property type="match status" value="1"/>
</dbReference>
<organism evidence="5 6">
    <name type="scientific">Dactylosporangium salmoneum</name>
    <dbReference type="NCBI Taxonomy" id="53361"/>
    <lineage>
        <taxon>Bacteria</taxon>
        <taxon>Bacillati</taxon>
        <taxon>Actinomycetota</taxon>
        <taxon>Actinomycetes</taxon>
        <taxon>Micromonosporales</taxon>
        <taxon>Micromonosporaceae</taxon>
        <taxon>Dactylosporangium</taxon>
    </lineage>
</organism>
<gene>
    <name evidence="5" type="ORF">GCM10010170_065760</name>
</gene>
<evidence type="ECO:0000313" key="5">
    <source>
        <dbReference type="EMBL" id="GAA2366749.1"/>
    </source>
</evidence>
<dbReference type="InterPro" id="IPR007055">
    <property type="entry name" value="BON_dom"/>
</dbReference>
<dbReference type="Gene3D" id="3.10.580.10">
    <property type="entry name" value="CBS-domain"/>
    <property type="match status" value="2"/>
</dbReference>
<dbReference type="PANTHER" id="PTHR43080">
    <property type="entry name" value="CBS DOMAIN-CONTAINING PROTEIN CBSX3, MITOCHONDRIAL"/>
    <property type="match status" value="1"/>
</dbReference>
<keyword evidence="1 2" id="KW-0129">CBS domain</keyword>
<proteinExistence type="predicted"/>
<comment type="caution">
    <text evidence="5">The sequence shown here is derived from an EMBL/GenBank/DDBJ whole genome shotgun (WGS) entry which is preliminary data.</text>
</comment>
<reference evidence="5 6" key="1">
    <citation type="journal article" date="2019" name="Int. J. Syst. Evol. Microbiol.">
        <title>The Global Catalogue of Microorganisms (GCM) 10K type strain sequencing project: providing services to taxonomists for standard genome sequencing and annotation.</title>
        <authorList>
            <consortium name="The Broad Institute Genomics Platform"/>
            <consortium name="The Broad Institute Genome Sequencing Center for Infectious Disease"/>
            <person name="Wu L."/>
            <person name="Ma J."/>
        </authorList>
    </citation>
    <scope>NUCLEOTIDE SEQUENCE [LARGE SCALE GENOMIC DNA]</scope>
    <source>
        <strain evidence="5 6">JCM 3272</strain>
    </source>
</reference>
<feature type="domain" description="CBS" evidence="4">
    <location>
        <begin position="75"/>
        <end position="133"/>
    </location>
</feature>
<dbReference type="PROSITE" id="PS51371">
    <property type="entry name" value="CBS"/>
    <property type="match status" value="2"/>
</dbReference>
<dbReference type="RefSeq" id="WP_344616466.1">
    <property type="nucleotide sequence ID" value="NZ_BAAARV010000065.1"/>
</dbReference>
<dbReference type="SUPFAM" id="SSF54631">
    <property type="entry name" value="CBS-domain pair"/>
    <property type="match status" value="1"/>
</dbReference>
<evidence type="ECO:0000259" key="4">
    <source>
        <dbReference type="PROSITE" id="PS51371"/>
    </source>
</evidence>